<dbReference type="OrthoDB" id="1452822at2"/>
<comment type="caution">
    <text evidence="4">The sequence shown here is derived from an EMBL/GenBank/DDBJ whole genome shotgun (WGS) entry which is preliminary data.</text>
</comment>
<dbReference type="PANTHER" id="PTHR30273:SF2">
    <property type="entry name" value="PROTEIN FECR"/>
    <property type="match status" value="1"/>
</dbReference>
<keyword evidence="1" id="KW-0472">Membrane</keyword>
<evidence type="ECO:0000313" key="4">
    <source>
        <dbReference type="EMBL" id="TWV96881.1"/>
    </source>
</evidence>
<sequence length="329" mass="36372">MSLHQKIAIDTTLLTRYLAGEATPDEAMAIDDWLKEGTHIQEFERLQQSWQLIYGAIAYQAPKEDQEWAALEAALPATKKHGSLRRMVVRYAVAALITGVLLGAGLYTYLHYSRPVWQQALAGAARDVRKGVLPDGSGIVINRNSTLQYAADYNKDDRKVLLEGEGYFNVVADKERPFIVHNGALKIQVLGTSFNVKEDTGRTIVTVTAGKVKLYTEDHELIVAAGQTGTYLPATDELLLSNSVDANSISYATGDFSFQDMSLPDICHHLENTFGVQIILNNAQLSQCRMSAHFKDRPLSYIMDIMSATLDIEYTTKDSIIHISGNGCN</sequence>
<evidence type="ECO:0000256" key="1">
    <source>
        <dbReference type="SAM" id="Phobius"/>
    </source>
</evidence>
<dbReference type="RefSeq" id="WP_146307209.1">
    <property type="nucleotide sequence ID" value="NZ_VOHS01000031.1"/>
</dbReference>
<feature type="domain" description="FecR protein" evidence="2">
    <location>
        <begin position="129"/>
        <end position="213"/>
    </location>
</feature>
<dbReference type="AlphaFoldDB" id="A0A5C6LMH8"/>
<keyword evidence="1" id="KW-1133">Transmembrane helix</keyword>
<dbReference type="InterPro" id="IPR006860">
    <property type="entry name" value="FecR"/>
</dbReference>
<dbReference type="PANTHER" id="PTHR30273">
    <property type="entry name" value="PERIPLASMIC SIGNAL SENSOR AND SIGMA FACTOR ACTIVATOR FECR-RELATED"/>
    <property type="match status" value="1"/>
</dbReference>
<name>A0A5C6LMH8_9BACT</name>
<dbReference type="PIRSF" id="PIRSF018266">
    <property type="entry name" value="FecR"/>
    <property type="match status" value="1"/>
</dbReference>
<organism evidence="4 5">
    <name type="scientific">Chitinophaga pinensis</name>
    <dbReference type="NCBI Taxonomy" id="79329"/>
    <lineage>
        <taxon>Bacteria</taxon>
        <taxon>Pseudomonadati</taxon>
        <taxon>Bacteroidota</taxon>
        <taxon>Chitinophagia</taxon>
        <taxon>Chitinophagales</taxon>
        <taxon>Chitinophagaceae</taxon>
        <taxon>Chitinophaga</taxon>
    </lineage>
</organism>
<feature type="transmembrane region" description="Helical" evidence="1">
    <location>
        <begin position="88"/>
        <end position="110"/>
    </location>
</feature>
<keyword evidence="1" id="KW-0812">Transmembrane</keyword>
<feature type="domain" description="Protein FecR C-terminal" evidence="3">
    <location>
        <begin position="255"/>
        <end position="323"/>
    </location>
</feature>
<evidence type="ECO:0000313" key="5">
    <source>
        <dbReference type="Proteomes" id="UP000318815"/>
    </source>
</evidence>
<evidence type="ECO:0000259" key="2">
    <source>
        <dbReference type="Pfam" id="PF04773"/>
    </source>
</evidence>
<reference evidence="4 5" key="1">
    <citation type="submission" date="2019-08" db="EMBL/GenBank/DDBJ databases">
        <title>Whole genome sequencing of chitin degrading bacteria Chitinophaga pinensis YS16.</title>
        <authorList>
            <person name="Singh R.P."/>
            <person name="Manchanda G."/>
            <person name="Maurya I.K."/>
            <person name="Joshi N.K."/>
            <person name="Srivastava A.K."/>
        </authorList>
    </citation>
    <scope>NUCLEOTIDE SEQUENCE [LARGE SCALE GENOMIC DNA]</scope>
    <source>
        <strain evidence="4 5">YS-16</strain>
    </source>
</reference>
<dbReference type="GO" id="GO:0016989">
    <property type="term" value="F:sigma factor antagonist activity"/>
    <property type="evidence" value="ECO:0007669"/>
    <property type="project" value="TreeGrafter"/>
</dbReference>
<protein>
    <submittedName>
        <fullName evidence="4">DUF4974 domain-containing protein</fullName>
    </submittedName>
</protein>
<accession>A0A5C6LMH8</accession>
<dbReference type="Gene3D" id="3.55.50.30">
    <property type="match status" value="1"/>
</dbReference>
<dbReference type="Pfam" id="PF04773">
    <property type="entry name" value="FecR"/>
    <property type="match status" value="1"/>
</dbReference>
<dbReference type="Pfam" id="PF16344">
    <property type="entry name" value="FecR_C"/>
    <property type="match status" value="1"/>
</dbReference>
<dbReference type="Gene3D" id="2.60.120.1440">
    <property type="match status" value="1"/>
</dbReference>
<dbReference type="InterPro" id="IPR012373">
    <property type="entry name" value="Ferrdict_sens_TM"/>
</dbReference>
<dbReference type="Proteomes" id="UP000318815">
    <property type="component" value="Unassembled WGS sequence"/>
</dbReference>
<gene>
    <name evidence="4" type="ORF">FEF09_22590</name>
</gene>
<dbReference type="EMBL" id="VOHS01000031">
    <property type="protein sequence ID" value="TWV96881.1"/>
    <property type="molecule type" value="Genomic_DNA"/>
</dbReference>
<evidence type="ECO:0000259" key="3">
    <source>
        <dbReference type="Pfam" id="PF16344"/>
    </source>
</evidence>
<proteinExistence type="predicted"/>
<dbReference type="InterPro" id="IPR032508">
    <property type="entry name" value="FecR_C"/>
</dbReference>
<keyword evidence="5" id="KW-1185">Reference proteome</keyword>